<feature type="region of interest" description="Disordered" evidence="1">
    <location>
        <begin position="76"/>
        <end position="102"/>
    </location>
</feature>
<organism evidence="2 3">
    <name type="scientific">Sphaerisporangium rufum</name>
    <dbReference type="NCBI Taxonomy" id="1381558"/>
    <lineage>
        <taxon>Bacteria</taxon>
        <taxon>Bacillati</taxon>
        <taxon>Actinomycetota</taxon>
        <taxon>Actinomycetes</taxon>
        <taxon>Streptosporangiales</taxon>
        <taxon>Streptosporangiaceae</taxon>
        <taxon>Sphaerisporangium</taxon>
    </lineage>
</organism>
<accession>A0A919QZ16</accession>
<proteinExistence type="predicted"/>
<gene>
    <name evidence="2" type="ORF">Sru01_17130</name>
</gene>
<reference evidence="2" key="1">
    <citation type="submission" date="2021-01" db="EMBL/GenBank/DDBJ databases">
        <title>Whole genome shotgun sequence of Sphaerisporangium rufum NBRC 109079.</title>
        <authorList>
            <person name="Komaki H."/>
            <person name="Tamura T."/>
        </authorList>
    </citation>
    <scope>NUCLEOTIDE SEQUENCE</scope>
    <source>
        <strain evidence="2">NBRC 109079</strain>
    </source>
</reference>
<sequence length="102" mass="11617">MSDRASQPAERRDDGRHALRLAAELRTRMERWLDRHRVASTPVISPYVDRAGEPKVLIRLDAHAALAMIVEFEEQQRHPATPGDRAARQVRIWPPEHQAPGA</sequence>
<dbReference type="AlphaFoldDB" id="A0A919QZ16"/>
<dbReference type="RefSeq" id="WP_203983358.1">
    <property type="nucleotide sequence ID" value="NZ_BOOU01000025.1"/>
</dbReference>
<evidence type="ECO:0000256" key="1">
    <source>
        <dbReference type="SAM" id="MobiDB-lite"/>
    </source>
</evidence>
<evidence type="ECO:0000313" key="2">
    <source>
        <dbReference type="EMBL" id="GII76731.1"/>
    </source>
</evidence>
<protein>
    <submittedName>
        <fullName evidence="2">Uncharacterized protein</fullName>
    </submittedName>
</protein>
<comment type="caution">
    <text evidence="2">The sequence shown here is derived from an EMBL/GenBank/DDBJ whole genome shotgun (WGS) entry which is preliminary data.</text>
</comment>
<evidence type="ECO:0000313" key="3">
    <source>
        <dbReference type="Proteomes" id="UP000655287"/>
    </source>
</evidence>
<dbReference type="EMBL" id="BOOU01000025">
    <property type="protein sequence ID" value="GII76731.1"/>
    <property type="molecule type" value="Genomic_DNA"/>
</dbReference>
<dbReference type="Proteomes" id="UP000655287">
    <property type="component" value="Unassembled WGS sequence"/>
</dbReference>
<keyword evidence="3" id="KW-1185">Reference proteome</keyword>
<name>A0A919QZ16_9ACTN</name>